<dbReference type="GO" id="GO:0005737">
    <property type="term" value="C:cytoplasm"/>
    <property type="evidence" value="ECO:0007669"/>
    <property type="project" value="TreeGrafter"/>
</dbReference>
<accession>A0A4S3JDH2</accession>
<keyword evidence="5" id="KW-0418">Kinase</keyword>
<dbReference type="EC" id="2.7.11.1" evidence="1"/>
<dbReference type="InterPro" id="IPR000719">
    <property type="entry name" value="Prot_kinase_dom"/>
</dbReference>
<dbReference type="GO" id="GO:0005634">
    <property type="term" value="C:nucleus"/>
    <property type="evidence" value="ECO:0007669"/>
    <property type="project" value="TreeGrafter"/>
</dbReference>
<evidence type="ECO:0000256" key="7">
    <source>
        <dbReference type="ARBA" id="ARBA00047899"/>
    </source>
</evidence>
<dbReference type="STRING" id="1220188.A0A4S3JDH2"/>
<organism evidence="11 12">
    <name type="scientific">Aspergillus tanneri</name>
    <dbReference type="NCBI Taxonomy" id="1220188"/>
    <lineage>
        <taxon>Eukaryota</taxon>
        <taxon>Fungi</taxon>
        <taxon>Dikarya</taxon>
        <taxon>Ascomycota</taxon>
        <taxon>Pezizomycotina</taxon>
        <taxon>Eurotiomycetes</taxon>
        <taxon>Eurotiomycetidae</taxon>
        <taxon>Eurotiales</taxon>
        <taxon>Aspergillaceae</taxon>
        <taxon>Aspergillus</taxon>
        <taxon>Aspergillus subgen. Circumdati</taxon>
    </lineage>
</organism>
<dbReference type="Gene3D" id="3.30.200.20">
    <property type="entry name" value="Phosphorylase Kinase, domain 1"/>
    <property type="match status" value="1"/>
</dbReference>
<feature type="binding site" evidence="9">
    <location>
        <position position="106"/>
    </location>
    <ligand>
        <name>ATP</name>
        <dbReference type="ChEBI" id="CHEBI:30616"/>
    </ligand>
</feature>
<dbReference type="PROSITE" id="PS00107">
    <property type="entry name" value="PROTEIN_KINASE_ATP"/>
    <property type="match status" value="1"/>
</dbReference>
<comment type="catalytic activity">
    <reaction evidence="7">
        <text>L-threonyl-[protein] + ATP = O-phospho-L-threonyl-[protein] + ADP + H(+)</text>
        <dbReference type="Rhea" id="RHEA:46608"/>
        <dbReference type="Rhea" id="RHEA-COMP:11060"/>
        <dbReference type="Rhea" id="RHEA-COMP:11605"/>
        <dbReference type="ChEBI" id="CHEBI:15378"/>
        <dbReference type="ChEBI" id="CHEBI:30013"/>
        <dbReference type="ChEBI" id="CHEBI:30616"/>
        <dbReference type="ChEBI" id="CHEBI:61977"/>
        <dbReference type="ChEBI" id="CHEBI:456216"/>
        <dbReference type="EC" id="2.7.11.1"/>
    </reaction>
</comment>
<evidence type="ECO:0000256" key="6">
    <source>
        <dbReference type="ARBA" id="ARBA00022840"/>
    </source>
</evidence>
<dbReference type="PROSITE" id="PS50011">
    <property type="entry name" value="PROTEIN_KINASE_DOM"/>
    <property type="match status" value="1"/>
</dbReference>
<keyword evidence="2" id="KW-0723">Serine/threonine-protein kinase</keyword>
<dbReference type="GO" id="GO:0005524">
    <property type="term" value="F:ATP binding"/>
    <property type="evidence" value="ECO:0007669"/>
    <property type="project" value="UniProtKB-UniRule"/>
</dbReference>
<protein>
    <recommendedName>
        <fullName evidence="1">non-specific serine/threonine protein kinase</fullName>
        <ecNumber evidence="1">2.7.11.1</ecNumber>
    </recommendedName>
</protein>
<evidence type="ECO:0000256" key="8">
    <source>
        <dbReference type="ARBA" id="ARBA00048679"/>
    </source>
</evidence>
<evidence type="ECO:0000256" key="2">
    <source>
        <dbReference type="ARBA" id="ARBA00022527"/>
    </source>
</evidence>
<dbReference type="SMART" id="SM00220">
    <property type="entry name" value="S_TKc"/>
    <property type="match status" value="1"/>
</dbReference>
<dbReference type="PANTHER" id="PTHR47634:SF9">
    <property type="entry name" value="PROTEIN KINASE DOMAIN-CONTAINING PROTEIN-RELATED"/>
    <property type="match status" value="1"/>
</dbReference>
<gene>
    <name evidence="11" type="ORF">EYZ11_007218</name>
</gene>
<comment type="catalytic activity">
    <reaction evidence="8">
        <text>L-seryl-[protein] + ATP = O-phospho-L-seryl-[protein] + ADP + H(+)</text>
        <dbReference type="Rhea" id="RHEA:17989"/>
        <dbReference type="Rhea" id="RHEA-COMP:9863"/>
        <dbReference type="Rhea" id="RHEA-COMP:11604"/>
        <dbReference type="ChEBI" id="CHEBI:15378"/>
        <dbReference type="ChEBI" id="CHEBI:29999"/>
        <dbReference type="ChEBI" id="CHEBI:30616"/>
        <dbReference type="ChEBI" id="CHEBI:83421"/>
        <dbReference type="ChEBI" id="CHEBI:456216"/>
        <dbReference type="EC" id="2.7.11.1"/>
    </reaction>
</comment>
<dbReference type="Pfam" id="PF00069">
    <property type="entry name" value="Pkinase"/>
    <property type="match status" value="2"/>
</dbReference>
<dbReference type="VEuPathDB" id="FungiDB:EYZ11_007218"/>
<reference evidence="11 12" key="1">
    <citation type="submission" date="2019-03" db="EMBL/GenBank/DDBJ databases">
        <title>The genome sequence of a newly discovered highly antifungal drug resistant Aspergillus species, Aspergillus tanneri NIH 1004.</title>
        <authorList>
            <person name="Mounaud S."/>
            <person name="Singh I."/>
            <person name="Joardar V."/>
            <person name="Pakala S."/>
            <person name="Pakala S."/>
            <person name="Venepally P."/>
            <person name="Hoover J."/>
            <person name="Nierman W."/>
            <person name="Chung J."/>
            <person name="Losada L."/>
        </authorList>
    </citation>
    <scope>NUCLEOTIDE SEQUENCE [LARGE SCALE GENOMIC DNA]</scope>
    <source>
        <strain evidence="11 12">NIH1004</strain>
    </source>
</reference>
<dbReference type="GO" id="GO:0000245">
    <property type="term" value="P:spliceosomal complex assembly"/>
    <property type="evidence" value="ECO:0007669"/>
    <property type="project" value="TreeGrafter"/>
</dbReference>
<dbReference type="InterPro" id="IPR017441">
    <property type="entry name" value="Protein_kinase_ATP_BS"/>
</dbReference>
<keyword evidence="4 9" id="KW-0547">Nucleotide-binding</keyword>
<evidence type="ECO:0000256" key="1">
    <source>
        <dbReference type="ARBA" id="ARBA00012513"/>
    </source>
</evidence>
<evidence type="ECO:0000313" key="12">
    <source>
        <dbReference type="Proteomes" id="UP000308092"/>
    </source>
</evidence>
<dbReference type="GO" id="GO:0004674">
    <property type="term" value="F:protein serine/threonine kinase activity"/>
    <property type="evidence" value="ECO:0007669"/>
    <property type="project" value="UniProtKB-KW"/>
</dbReference>
<evidence type="ECO:0000256" key="4">
    <source>
        <dbReference type="ARBA" id="ARBA00022741"/>
    </source>
</evidence>
<dbReference type="AlphaFoldDB" id="A0A4S3JDH2"/>
<sequence length="429" mass="48147">MTTIAAVYGRISTRTYQLLAAALTVREAQFSSIQGLGRADYLVEHVNSYPVAEEPDYYKPGGFHPVSFGDSFKNGQYAILRKLGYGQYSTVWLARDSKHQKYVALKVLRADCYGGHHDIFEREILSRILEVSRRSSHQGRDYVSHLLEQFTQTGPNGDHVCLAFDVLGHHLDFQAAKYEDGKLPVKAVKVITRQLLLALDFLHGECGIIHTELENPSSTISHYLSEVPARTDSQRDVTTPLREVIPTSLVSESKSLHVRLIDFGVASWRERHLSDLIQSQALRAPEVTIGAPWDTGVDIWSLGCIIMELVQGIVLFSGEASSNGTWTVEDDHLARIIEVLGQFPLHFIEKGNRAAHFFDKQGNLLRIPNLKPTCLERLVNGTTKPFLKPIDMPEAEVPIFVDFIKGMLEIDPGSRKSAAELLQHEWIRP</sequence>
<proteinExistence type="predicted"/>
<name>A0A4S3JDH2_9EURO</name>
<dbReference type="GO" id="GO:0050684">
    <property type="term" value="P:regulation of mRNA processing"/>
    <property type="evidence" value="ECO:0007669"/>
    <property type="project" value="TreeGrafter"/>
</dbReference>
<evidence type="ECO:0000256" key="9">
    <source>
        <dbReference type="PROSITE-ProRule" id="PRU10141"/>
    </source>
</evidence>
<dbReference type="PANTHER" id="PTHR47634">
    <property type="entry name" value="PROTEIN KINASE DOMAIN-CONTAINING PROTEIN-RELATED"/>
    <property type="match status" value="1"/>
</dbReference>
<dbReference type="InterPro" id="IPR011009">
    <property type="entry name" value="Kinase-like_dom_sf"/>
</dbReference>
<dbReference type="SUPFAM" id="SSF56112">
    <property type="entry name" value="Protein kinase-like (PK-like)"/>
    <property type="match status" value="1"/>
</dbReference>
<dbReference type="Gene3D" id="1.10.510.10">
    <property type="entry name" value="Transferase(Phosphotransferase) domain 1"/>
    <property type="match status" value="1"/>
</dbReference>
<dbReference type="Proteomes" id="UP000308092">
    <property type="component" value="Unassembled WGS sequence"/>
</dbReference>
<keyword evidence="6 9" id="KW-0067">ATP-binding</keyword>
<evidence type="ECO:0000259" key="10">
    <source>
        <dbReference type="PROSITE" id="PS50011"/>
    </source>
</evidence>
<evidence type="ECO:0000256" key="3">
    <source>
        <dbReference type="ARBA" id="ARBA00022679"/>
    </source>
</evidence>
<feature type="domain" description="Protein kinase" evidence="10">
    <location>
        <begin position="77"/>
        <end position="427"/>
    </location>
</feature>
<evidence type="ECO:0000256" key="5">
    <source>
        <dbReference type="ARBA" id="ARBA00022777"/>
    </source>
</evidence>
<dbReference type="EMBL" id="SOSA01000273">
    <property type="protein sequence ID" value="THC93293.1"/>
    <property type="molecule type" value="Genomic_DNA"/>
</dbReference>
<keyword evidence="3" id="KW-0808">Transferase</keyword>
<dbReference type="InterPro" id="IPR051334">
    <property type="entry name" value="SRPK"/>
</dbReference>
<evidence type="ECO:0000313" key="11">
    <source>
        <dbReference type="EMBL" id="THC93293.1"/>
    </source>
</evidence>
<comment type="caution">
    <text evidence="11">The sequence shown here is derived from an EMBL/GenBank/DDBJ whole genome shotgun (WGS) entry which is preliminary data.</text>
</comment>
<keyword evidence="12" id="KW-1185">Reference proteome</keyword>